<dbReference type="SUPFAM" id="SSF53335">
    <property type="entry name" value="S-adenosyl-L-methionine-dependent methyltransferases"/>
    <property type="match status" value="1"/>
</dbReference>
<dbReference type="InterPro" id="IPR050723">
    <property type="entry name" value="CFA/CMAS"/>
</dbReference>
<reference evidence="6 7" key="1">
    <citation type="submission" date="2016-08" db="EMBL/GenBank/DDBJ databases">
        <title>Evolution of the type three secretion system and type three effector repertoires in Xanthomonas.</title>
        <authorList>
            <person name="Merda D."/>
            <person name="Briand M."/>
            <person name="Bosis E."/>
            <person name="Rousseau C."/>
            <person name="Portier P."/>
            <person name="Jacques M.-A."/>
            <person name="Fischer-Le Saux M."/>
        </authorList>
    </citation>
    <scope>NUCLEOTIDE SEQUENCE [LARGE SCALE GENOMIC DNA]</scope>
    <source>
        <strain evidence="6 7">CFBP 4691</strain>
    </source>
</reference>
<keyword evidence="3" id="KW-0808">Transferase</keyword>
<evidence type="ECO:0000256" key="1">
    <source>
        <dbReference type="ARBA" id="ARBA00010815"/>
    </source>
</evidence>
<protein>
    <submittedName>
        <fullName evidence="6">Cyclopropane-fatty-acyl-phospholipid synthase</fullName>
    </submittedName>
</protein>
<dbReference type="GO" id="GO:0008168">
    <property type="term" value="F:methyltransferase activity"/>
    <property type="evidence" value="ECO:0007669"/>
    <property type="project" value="UniProtKB-KW"/>
</dbReference>
<dbReference type="NCBIfam" id="NF008686">
    <property type="entry name" value="PRK11705.1"/>
    <property type="match status" value="1"/>
</dbReference>
<keyword evidence="5" id="KW-0443">Lipid metabolism</keyword>
<dbReference type="Pfam" id="PF02353">
    <property type="entry name" value="CMAS"/>
    <property type="match status" value="1"/>
</dbReference>
<keyword evidence="7" id="KW-1185">Reference proteome</keyword>
<evidence type="ECO:0000256" key="4">
    <source>
        <dbReference type="ARBA" id="ARBA00022691"/>
    </source>
</evidence>
<evidence type="ECO:0000313" key="6">
    <source>
        <dbReference type="EMBL" id="PPT91346.1"/>
    </source>
</evidence>
<dbReference type="EMBL" id="MIGX01000028">
    <property type="protein sequence ID" value="PPT91346.1"/>
    <property type="molecule type" value="Genomic_DNA"/>
</dbReference>
<dbReference type="PANTHER" id="PTHR43667:SF1">
    <property type="entry name" value="CYCLOPROPANE-FATTY-ACYL-PHOSPHOLIPID SYNTHASE"/>
    <property type="match status" value="1"/>
</dbReference>
<evidence type="ECO:0000256" key="3">
    <source>
        <dbReference type="ARBA" id="ARBA00022679"/>
    </source>
</evidence>
<dbReference type="RefSeq" id="WP_128419911.1">
    <property type="nucleotide sequence ID" value="NZ_CP049017.1"/>
</dbReference>
<dbReference type="GO" id="GO:0008610">
    <property type="term" value="P:lipid biosynthetic process"/>
    <property type="evidence" value="ECO:0007669"/>
    <property type="project" value="InterPro"/>
</dbReference>
<comment type="caution">
    <text evidence="6">The sequence shown here is derived from an EMBL/GenBank/DDBJ whole genome shotgun (WGS) entry which is preliminary data.</text>
</comment>
<gene>
    <name evidence="6" type="ORF">XthCFBP4691_07860</name>
</gene>
<keyword evidence="4" id="KW-0949">S-adenosyl-L-methionine</keyword>
<comment type="similarity">
    <text evidence="1">Belongs to the CFA/CMAS family.</text>
</comment>
<dbReference type="PIRSF" id="PIRSF003085">
    <property type="entry name" value="CMAS"/>
    <property type="match status" value="1"/>
</dbReference>
<dbReference type="InterPro" id="IPR029063">
    <property type="entry name" value="SAM-dependent_MTases_sf"/>
</dbReference>
<name>A0A2S6ZGK2_9XANT</name>
<keyword evidence="2" id="KW-0489">Methyltransferase</keyword>
<evidence type="ECO:0000256" key="5">
    <source>
        <dbReference type="ARBA" id="ARBA00023098"/>
    </source>
</evidence>
<dbReference type="InterPro" id="IPR003333">
    <property type="entry name" value="CMAS"/>
</dbReference>
<accession>A0A2S6ZGK2</accession>
<evidence type="ECO:0000256" key="2">
    <source>
        <dbReference type="ARBA" id="ARBA00022603"/>
    </source>
</evidence>
<dbReference type="AlphaFoldDB" id="A0A2S6ZGK2"/>
<organism evidence="6 7">
    <name type="scientific">Xanthomonas theicola</name>
    <dbReference type="NCBI Taxonomy" id="56464"/>
    <lineage>
        <taxon>Bacteria</taxon>
        <taxon>Pseudomonadati</taxon>
        <taxon>Pseudomonadota</taxon>
        <taxon>Gammaproteobacteria</taxon>
        <taxon>Lysobacterales</taxon>
        <taxon>Lysobacteraceae</taxon>
        <taxon>Xanthomonas</taxon>
    </lineage>
</organism>
<dbReference type="Proteomes" id="UP000239898">
    <property type="component" value="Unassembled WGS sequence"/>
</dbReference>
<dbReference type="PANTHER" id="PTHR43667">
    <property type="entry name" value="CYCLOPROPANE-FATTY-ACYL-PHOSPHOLIPID SYNTHASE"/>
    <property type="match status" value="1"/>
</dbReference>
<dbReference type="OrthoDB" id="9782855at2"/>
<dbReference type="GO" id="GO:0032259">
    <property type="term" value="P:methylation"/>
    <property type="evidence" value="ECO:0007669"/>
    <property type="project" value="UniProtKB-KW"/>
</dbReference>
<sequence length="372" mass="42406">MAGLLQRRVVELLASADVRVGGGRAHDIVVHDPRFYARVLAQGSLGLGESYMDGWWDTPVLDATLARLIGARLEQRVAGIADLAYALRTRLFNLQRGRRSYEVGRRHYDLGNDLYQAMLGRRLVYSCGYWAAADDLDAAQQAKLDLVCRKLLLQPGMRVLDIGCGWGEALKFAAERYGVAGVGVTVSQAQAEYARQLCRGLPVEIRLQDYREVDERFDAVFSIGMFEHVGDKNYRRYVERVRRCLRPDGLFLLHSIGSNVSRHRTDPWIARYIFPNSMLPSAAQIAAALEGRFVIEDWHNFGPDYERTLQAWRANIEAAWPRLDAQRYDARFRRMWRFYLAGSMATFGCRRAQLWQLVLSPEGVRGGYRAPR</sequence>
<dbReference type="Gene3D" id="3.40.50.150">
    <property type="entry name" value="Vaccinia Virus protein VP39"/>
    <property type="match status" value="1"/>
</dbReference>
<proteinExistence type="inferred from homology"/>
<dbReference type="CDD" id="cd02440">
    <property type="entry name" value="AdoMet_MTases"/>
    <property type="match status" value="1"/>
</dbReference>
<evidence type="ECO:0000313" key="7">
    <source>
        <dbReference type="Proteomes" id="UP000239898"/>
    </source>
</evidence>